<feature type="domain" description="EamA" evidence="6">
    <location>
        <begin position="10"/>
        <end position="143"/>
    </location>
</feature>
<feature type="transmembrane region" description="Helical" evidence="5">
    <location>
        <begin position="250"/>
        <end position="268"/>
    </location>
</feature>
<feature type="transmembrane region" description="Helical" evidence="5">
    <location>
        <begin position="42"/>
        <end position="61"/>
    </location>
</feature>
<gene>
    <name evidence="7" type="ORF">H0241_17720</name>
</gene>
<comment type="caution">
    <text evidence="7">The sequence shown here is derived from an EMBL/GenBank/DDBJ whole genome shotgun (WGS) entry which is preliminary data.</text>
</comment>
<dbReference type="InterPro" id="IPR050638">
    <property type="entry name" value="AA-Vitamin_Transporters"/>
</dbReference>
<feature type="transmembrane region" description="Helical" evidence="5">
    <location>
        <begin position="160"/>
        <end position="177"/>
    </location>
</feature>
<feature type="transmembrane region" description="Helical" evidence="5">
    <location>
        <begin position="12"/>
        <end position="30"/>
    </location>
</feature>
<feature type="domain" description="EamA" evidence="6">
    <location>
        <begin position="157"/>
        <end position="289"/>
    </location>
</feature>
<reference evidence="7 8" key="1">
    <citation type="submission" date="2020-07" db="EMBL/GenBank/DDBJ databases">
        <title>Definition of the novel symbiovar canariense within Mesorhizobium novociceri, a new species of genus Mesorhizobium nodulating Cicer canariense in the Caldera de Taburiente National Park (La Palma, Canary Islands).</title>
        <authorList>
            <person name="Leon-Barrios M."/>
            <person name="Perez-Yepez J."/>
            <person name="Flores-Felix J.D."/>
            <person name="Ramirez-Baena M.H."/>
            <person name="Pulido-Suarez L."/>
            <person name="Igual J.M."/>
            <person name="Velazquez E."/>
            <person name="Peix A."/>
        </authorList>
    </citation>
    <scope>NUCLEOTIDE SEQUENCE [LARGE SCALE GENOMIC DNA]</scope>
    <source>
        <strain evidence="7 8">CCANP35</strain>
    </source>
</reference>
<organism evidence="7 8">
    <name type="scientific">Mesorhizobium neociceri</name>
    <dbReference type="NCBI Taxonomy" id="1307853"/>
    <lineage>
        <taxon>Bacteria</taxon>
        <taxon>Pseudomonadati</taxon>
        <taxon>Pseudomonadota</taxon>
        <taxon>Alphaproteobacteria</taxon>
        <taxon>Hyphomicrobiales</taxon>
        <taxon>Phyllobacteriaceae</taxon>
        <taxon>Mesorhizobium</taxon>
    </lineage>
</organism>
<feature type="transmembrane region" description="Helical" evidence="5">
    <location>
        <begin position="98"/>
        <end position="118"/>
    </location>
</feature>
<keyword evidence="8" id="KW-1185">Reference proteome</keyword>
<dbReference type="PANTHER" id="PTHR32322">
    <property type="entry name" value="INNER MEMBRANE TRANSPORTER"/>
    <property type="match status" value="1"/>
</dbReference>
<feature type="transmembrane region" description="Helical" evidence="5">
    <location>
        <begin position="217"/>
        <end position="238"/>
    </location>
</feature>
<dbReference type="InterPro" id="IPR000620">
    <property type="entry name" value="EamA_dom"/>
</dbReference>
<evidence type="ECO:0000313" key="7">
    <source>
        <dbReference type="EMBL" id="MBA1142088.1"/>
    </source>
</evidence>
<evidence type="ECO:0000259" key="6">
    <source>
        <dbReference type="Pfam" id="PF00892"/>
    </source>
</evidence>
<dbReference type="SUPFAM" id="SSF103481">
    <property type="entry name" value="Multidrug resistance efflux transporter EmrE"/>
    <property type="match status" value="2"/>
</dbReference>
<dbReference type="PANTHER" id="PTHR32322:SF9">
    <property type="entry name" value="AMINO-ACID METABOLITE EFFLUX PUMP-RELATED"/>
    <property type="match status" value="1"/>
</dbReference>
<keyword evidence="3 5" id="KW-1133">Transmembrane helix</keyword>
<name>A0A838B5I7_9HYPH</name>
<proteinExistence type="predicted"/>
<feature type="transmembrane region" description="Helical" evidence="5">
    <location>
        <begin position="130"/>
        <end position="148"/>
    </location>
</feature>
<feature type="transmembrane region" description="Helical" evidence="5">
    <location>
        <begin position="274"/>
        <end position="292"/>
    </location>
</feature>
<dbReference type="EMBL" id="JACDTY010000008">
    <property type="protein sequence ID" value="MBA1142088.1"/>
    <property type="molecule type" value="Genomic_DNA"/>
</dbReference>
<evidence type="ECO:0000256" key="1">
    <source>
        <dbReference type="ARBA" id="ARBA00004141"/>
    </source>
</evidence>
<dbReference type="Pfam" id="PF00892">
    <property type="entry name" value="EamA"/>
    <property type="match status" value="2"/>
</dbReference>
<protein>
    <submittedName>
        <fullName evidence="7">DMT family transporter</fullName>
    </submittedName>
</protein>
<keyword evidence="4 5" id="KW-0472">Membrane</keyword>
<dbReference type="Proteomes" id="UP000558284">
    <property type="component" value="Unassembled WGS sequence"/>
</dbReference>
<feature type="transmembrane region" description="Helical" evidence="5">
    <location>
        <begin position="73"/>
        <end position="92"/>
    </location>
</feature>
<sequence length="299" mass="31459">MAEDRNTKPAILAGLAMIGIYAVQFVAARFSLREHLTATDLATLRFVGAGMVMLSVVWRSGLATGKALGWRRALTLAVLAGLPYPIIINWGLTYAPAAHGAALCPASIVFFSFVLSHIATTDKASRQRTIGVAAIIAGLILFIAPVRTDTGMKDVLFGDLLFIGSGMMFAAYAVLVRRWRVDPVTATATVVLLSCVPLPLLYFFAPSGLRAASVAEIASQIVIQGFLAGAAAMFLYTYVVRQLGSQTASLFMPCVPIATVLIAMMVLGETPTGTQFAAILIMAAGMAFSAIARPAAKAA</sequence>
<evidence type="ECO:0000313" key="8">
    <source>
        <dbReference type="Proteomes" id="UP000558284"/>
    </source>
</evidence>
<dbReference type="AlphaFoldDB" id="A0A838B5I7"/>
<feature type="transmembrane region" description="Helical" evidence="5">
    <location>
        <begin position="184"/>
        <end position="205"/>
    </location>
</feature>
<evidence type="ECO:0000256" key="3">
    <source>
        <dbReference type="ARBA" id="ARBA00022989"/>
    </source>
</evidence>
<accession>A0A838B5I7</accession>
<comment type="subcellular location">
    <subcellularLocation>
        <location evidence="1">Membrane</location>
        <topology evidence="1">Multi-pass membrane protein</topology>
    </subcellularLocation>
</comment>
<keyword evidence="2 5" id="KW-0812">Transmembrane</keyword>
<evidence type="ECO:0000256" key="2">
    <source>
        <dbReference type="ARBA" id="ARBA00022692"/>
    </source>
</evidence>
<evidence type="ECO:0000256" key="4">
    <source>
        <dbReference type="ARBA" id="ARBA00023136"/>
    </source>
</evidence>
<dbReference type="GO" id="GO:0016020">
    <property type="term" value="C:membrane"/>
    <property type="evidence" value="ECO:0007669"/>
    <property type="project" value="UniProtKB-SubCell"/>
</dbReference>
<evidence type="ECO:0000256" key="5">
    <source>
        <dbReference type="SAM" id="Phobius"/>
    </source>
</evidence>
<dbReference type="RefSeq" id="WP_181058948.1">
    <property type="nucleotide sequence ID" value="NZ_JACDTY010000008.1"/>
</dbReference>
<dbReference type="InterPro" id="IPR037185">
    <property type="entry name" value="EmrE-like"/>
</dbReference>